<accession>A0A4R1RNP9</accession>
<organism evidence="2 3">
    <name type="scientific">Mariniflexile fucanivorans</name>
    <dbReference type="NCBI Taxonomy" id="264023"/>
    <lineage>
        <taxon>Bacteria</taxon>
        <taxon>Pseudomonadati</taxon>
        <taxon>Bacteroidota</taxon>
        <taxon>Flavobacteriia</taxon>
        <taxon>Flavobacteriales</taxon>
        <taxon>Flavobacteriaceae</taxon>
        <taxon>Mariniflexile</taxon>
    </lineage>
</organism>
<feature type="signal peptide" evidence="1">
    <location>
        <begin position="1"/>
        <end position="23"/>
    </location>
</feature>
<feature type="chain" id="PRO_5020304483" evidence="1">
    <location>
        <begin position="24"/>
        <end position="249"/>
    </location>
</feature>
<dbReference type="AlphaFoldDB" id="A0A4R1RNP9"/>
<evidence type="ECO:0000256" key="1">
    <source>
        <dbReference type="SAM" id="SignalP"/>
    </source>
</evidence>
<reference evidence="2 3" key="1">
    <citation type="submission" date="2019-03" db="EMBL/GenBank/DDBJ databases">
        <title>Genomic Encyclopedia of Type Strains, Phase IV (KMG-IV): sequencing the most valuable type-strain genomes for metagenomic binning, comparative biology and taxonomic classification.</title>
        <authorList>
            <person name="Goeker M."/>
        </authorList>
    </citation>
    <scope>NUCLEOTIDE SEQUENCE [LARGE SCALE GENOMIC DNA]</scope>
    <source>
        <strain evidence="2 3">DSM 18792</strain>
    </source>
</reference>
<dbReference type="RefSeq" id="WP_132216125.1">
    <property type="nucleotide sequence ID" value="NZ_OX156936.1"/>
</dbReference>
<gene>
    <name evidence="2" type="ORF">EV196_102501</name>
</gene>
<name>A0A4R1RNP9_9FLAO</name>
<protein>
    <submittedName>
        <fullName evidence="2">Outer membrane efflux protein</fullName>
    </submittedName>
</protein>
<dbReference type="GO" id="GO:0015562">
    <property type="term" value="F:efflux transmembrane transporter activity"/>
    <property type="evidence" value="ECO:0007669"/>
    <property type="project" value="InterPro"/>
</dbReference>
<comment type="caution">
    <text evidence="2">The sequence shown here is derived from an EMBL/GenBank/DDBJ whole genome shotgun (WGS) entry which is preliminary data.</text>
</comment>
<evidence type="ECO:0000313" key="3">
    <source>
        <dbReference type="Proteomes" id="UP000295455"/>
    </source>
</evidence>
<sequence>MTKFFKIISIISFIVVFFNNAQAQTEELNSGRLNGDEFNFPPLKTVIDSVLKRSGMLNFRKHHIGVMESTLKSERIYWTKNFGIQAESKYGNINSFSTDSDGAISSSALVTTEQLNYSVGLYLKFPVFDYLNRKHQVKLARLELDEARSMADFQEEEIRQTVIRMYQDLLLKQKILRIKSKSLGDGRVNMEMVEKEFRNGVVAISEYVRITGMASNMEADYELAKSEFITAKQLLEDLAGFVFDLNHSN</sequence>
<dbReference type="EMBL" id="SLUP01000002">
    <property type="protein sequence ID" value="TCL67938.1"/>
    <property type="molecule type" value="Genomic_DNA"/>
</dbReference>
<dbReference type="Proteomes" id="UP000295455">
    <property type="component" value="Unassembled WGS sequence"/>
</dbReference>
<evidence type="ECO:0000313" key="2">
    <source>
        <dbReference type="EMBL" id="TCL67938.1"/>
    </source>
</evidence>
<dbReference type="SUPFAM" id="SSF56954">
    <property type="entry name" value="Outer membrane efflux proteins (OEP)"/>
    <property type="match status" value="1"/>
</dbReference>
<dbReference type="OrthoDB" id="1344356at2"/>
<dbReference type="Gene3D" id="1.20.1600.10">
    <property type="entry name" value="Outer membrane efflux proteins (OEP)"/>
    <property type="match status" value="1"/>
</dbReference>
<keyword evidence="3" id="KW-1185">Reference proteome</keyword>
<proteinExistence type="predicted"/>
<keyword evidence="1" id="KW-0732">Signal</keyword>